<dbReference type="WBParaSite" id="Minc3s02065g28067">
    <property type="protein sequence ID" value="Minc3s02065g28067"/>
    <property type="gene ID" value="Minc3s02065g28067"/>
</dbReference>
<sequence length="155" mass="16641">MLRLTALLLIALLCLEMVNSCGFPMPAPAPTMCCCGGGGGGGCGRRKRAVQPHFKGSEIPCPQIEWKRIVEKAIIENVGKEMATNAIQSAMNIRFPDHKFIVTCASLHNSNVIDGKSIAIRGVKIEEMVTFISAGDGYCNVMDKGKWCQVVALSG</sequence>
<dbReference type="AlphaFoldDB" id="A0A914MNA7"/>
<keyword evidence="1" id="KW-0732">Signal</keyword>
<evidence type="ECO:0000313" key="2">
    <source>
        <dbReference type="Proteomes" id="UP000887563"/>
    </source>
</evidence>
<feature type="signal peptide" evidence="1">
    <location>
        <begin position="1"/>
        <end position="20"/>
    </location>
</feature>
<keyword evidence="2" id="KW-1185">Reference proteome</keyword>
<feature type="chain" id="PRO_5037159841" evidence="1">
    <location>
        <begin position="21"/>
        <end position="155"/>
    </location>
</feature>
<proteinExistence type="predicted"/>
<reference evidence="3" key="1">
    <citation type="submission" date="2022-11" db="UniProtKB">
        <authorList>
            <consortium name="WormBaseParasite"/>
        </authorList>
    </citation>
    <scope>IDENTIFICATION</scope>
</reference>
<accession>A0A914MNA7</accession>
<name>A0A914MNA7_MELIC</name>
<dbReference type="Proteomes" id="UP000887563">
    <property type="component" value="Unplaced"/>
</dbReference>
<evidence type="ECO:0000256" key="1">
    <source>
        <dbReference type="SAM" id="SignalP"/>
    </source>
</evidence>
<evidence type="ECO:0000313" key="3">
    <source>
        <dbReference type="WBParaSite" id="Minc3s02065g28067"/>
    </source>
</evidence>
<protein>
    <submittedName>
        <fullName evidence="3">Ground-like domain-containing protein</fullName>
    </submittedName>
</protein>
<organism evidence="2 3">
    <name type="scientific">Meloidogyne incognita</name>
    <name type="common">Southern root-knot nematode worm</name>
    <name type="synonym">Oxyuris incognita</name>
    <dbReference type="NCBI Taxonomy" id="6306"/>
    <lineage>
        <taxon>Eukaryota</taxon>
        <taxon>Metazoa</taxon>
        <taxon>Ecdysozoa</taxon>
        <taxon>Nematoda</taxon>
        <taxon>Chromadorea</taxon>
        <taxon>Rhabditida</taxon>
        <taxon>Tylenchina</taxon>
        <taxon>Tylenchomorpha</taxon>
        <taxon>Tylenchoidea</taxon>
        <taxon>Meloidogynidae</taxon>
        <taxon>Meloidogyninae</taxon>
        <taxon>Meloidogyne</taxon>
        <taxon>Meloidogyne incognita group</taxon>
    </lineage>
</organism>